<dbReference type="InterPro" id="IPR001254">
    <property type="entry name" value="Trypsin_dom"/>
</dbReference>
<dbReference type="InterPro" id="IPR033116">
    <property type="entry name" value="TRYPSIN_SER"/>
</dbReference>
<keyword evidence="2" id="KW-0378">Hydrolase</keyword>
<dbReference type="InterPro" id="IPR050850">
    <property type="entry name" value="Peptidase_S1_Elastase_sf"/>
</dbReference>
<feature type="domain" description="Peptidase S1" evidence="3">
    <location>
        <begin position="27"/>
        <end position="292"/>
    </location>
</feature>
<organism evidence="4 5">
    <name type="scientific">Maylandia zebra</name>
    <name type="common">zebra mbuna</name>
    <dbReference type="NCBI Taxonomy" id="106582"/>
    <lineage>
        <taxon>Eukaryota</taxon>
        <taxon>Metazoa</taxon>
        <taxon>Chordata</taxon>
        <taxon>Craniata</taxon>
        <taxon>Vertebrata</taxon>
        <taxon>Euteleostomi</taxon>
        <taxon>Actinopterygii</taxon>
        <taxon>Neopterygii</taxon>
        <taxon>Teleostei</taxon>
        <taxon>Neoteleostei</taxon>
        <taxon>Acanthomorphata</taxon>
        <taxon>Ovalentaria</taxon>
        <taxon>Cichlomorphae</taxon>
        <taxon>Cichliformes</taxon>
        <taxon>Cichlidae</taxon>
        <taxon>African cichlids</taxon>
        <taxon>Pseudocrenilabrinae</taxon>
        <taxon>Haplochromini</taxon>
        <taxon>Maylandia</taxon>
        <taxon>Maylandia zebra complex</taxon>
    </lineage>
</organism>
<dbReference type="Gene3D" id="2.40.10.10">
    <property type="entry name" value="Trypsin-like serine proteases"/>
    <property type="match status" value="2"/>
</dbReference>
<dbReference type="GO" id="GO:0006508">
    <property type="term" value="P:proteolysis"/>
    <property type="evidence" value="ECO:0007669"/>
    <property type="project" value="UniProtKB-KW"/>
</dbReference>
<keyword evidence="1" id="KW-1015">Disulfide bond</keyword>
<dbReference type="PROSITE" id="PS00134">
    <property type="entry name" value="TRYPSIN_HIS"/>
    <property type="match status" value="1"/>
</dbReference>
<dbReference type="InterPro" id="IPR043504">
    <property type="entry name" value="Peptidase_S1_PA_chymotrypsin"/>
</dbReference>
<protein>
    <recommendedName>
        <fullName evidence="3">Peptidase S1 domain-containing protein</fullName>
    </recommendedName>
</protein>
<evidence type="ECO:0000256" key="2">
    <source>
        <dbReference type="RuleBase" id="RU363034"/>
    </source>
</evidence>
<dbReference type="InterPro" id="IPR018114">
    <property type="entry name" value="TRYPSIN_HIS"/>
</dbReference>
<name>A0A3P9CV19_9CICH</name>
<dbReference type="PRINTS" id="PR00722">
    <property type="entry name" value="CHYMOTRYPSIN"/>
</dbReference>
<sequence>MVHFLFPVWPENCGNPEVKPSTATVRVVNGVEAIPHSWPWQVSMQVLSASPFSPIPYMHGCGGSLIHEEWILTAAHCFIPLNVPSFWRMCLGKHHMNSSMDIPSAEECYKVDTIIRHKGFVYEQDPNDITNDIALVHLAKPVNMTKEITLNTDSIVRRKVDKINYKFCIVDTYAYRTESTVSNGSISIRLNQAALPVIDFETCSKPAYWWDTLRPSMICAGYESPDELKSACQGDSGGPLACTAATAAGGTNTTWEVHGIVSFGAQGCIRDKKPSVFTRVSAFSDWIDMLCSK</sequence>
<dbReference type="InterPro" id="IPR009003">
    <property type="entry name" value="Peptidase_S1_PA"/>
</dbReference>
<dbReference type="CDD" id="cd00190">
    <property type="entry name" value="Tryp_SPc"/>
    <property type="match status" value="1"/>
</dbReference>
<keyword evidence="2" id="KW-0720">Serine protease</keyword>
<evidence type="ECO:0000313" key="4">
    <source>
        <dbReference type="Ensembl" id="ENSMZEP00005025671.1"/>
    </source>
</evidence>
<dbReference type="PANTHER" id="PTHR24257:SF10">
    <property type="entry name" value="ELASTASE-1"/>
    <property type="match status" value="1"/>
</dbReference>
<proteinExistence type="predicted"/>
<dbReference type="GO" id="GO:0004252">
    <property type="term" value="F:serine-type endopeptidase activity"/>
    <property type="evidence" value="ECO:0007669"/>
    <property type="project" value="InterPro"/>
</dbReference>
<reference evidence="4" key="3">
    <citation type="submission" date="2025-09" db="UniProtKB">
        <authorList>
            <consortium name="Ensembl"/>
        </authorList>
    </citation>
    <scope>IDENTIFICATION</scope>
</reference>
<keyword evidence="2" id="KW-0645">Protease</keyword>
<dbReference type="GeneTree" id="ENSGT01030000234528"/>
<dbReference type="PROSITE" id="PS00135">
    <property type="entry name" value="TRYPSIN_SER"/>
    <property type="match status" value="1"/>
</dbReference>
<keyword evidence="5" id="KW-1185">Reference proteome</keyword>
<evidence type="ECO:0000256" key="1">
    <source>
        <dbReference type="ARBA" id="ARBA00023157"/>
    </source>
</evidence>
<dbReference type="SMART" id="SM00020">
    <property type="entry name" value="Tryp_SPc"/>
    <property type="match status" value="1"/>
</dbReference>
<reference evidence="4 5" key="1">
    <citation type="journal article" date="2014" name="Nature">
        <title>The genomic substrate for adaptive radiation in African cichlid fish.</title>
        <authorList>
            <person name="Brawand D."/>
            <person name="Wagner C.E."/>
            <person name="Li Y.I."/>
            <person name="Malinsky M."/>
            <person name="Keller I."/>
            <person name="Fan S."/>
            <person name="Simakov O."/>
            <person name="Ng A.Y."/>
            <person name="Lim Z.W."/>
            <person name="Bezault E."/>
            <person name="Turner-Maier J."/>
            <person name="Johnson J."/>
            <person name="Alcazar R."/>
            <person name="Noh H.J."/>
            <person name="Russell P."/>
            <person name="Aken B."/>
            <person name="Alfoldi J."/>
            <person name="Amemiya C."/>
            <person name="Azzouzi N."/>
            <person name="Baroiller J.F."/>
            <person name="Barloy-Hubler F."/>
            <person name="Berlin A."/>
            <person name="Bloomquist R."/>
            <person name="Carleton K.L."/>
            <person name="Conte M.A."/>
            <person name="D'Cotta H."/>
            <person name="Eshel O."/>
            <person name="Gaffney L."/>
            <person name="Galibert F."/>
            <person name="Gante H.F."/>
            <person name="Gnerre S."/>
            <person name="Greuter L."/>
            <person name="Guyon R."/>
            <person name="Haddad N.S."/>
            <person name="Haerty W."/>
            <person name="Harris R.M."/>
            <person name="Hofmann H.A."/>
            <person name="Hourlier T."/>
            <person name="Hulata G."/>
            <person name="Jaffe D.B."/>
            <person name="Lara M."/>
            <person name="Lee A.P."/>
            <person name="MacCallum I."/>
            <person name="Mwaiko S."/>
            <person name="Nikaido M."/>
            <person name="Nishihara H."/>
            <person name="Ozouf-Costaz C."/>
            <person name="Penman D.J."/>
            <person name="Przybylski D."/>
            <person name="Rakotomanga M."/>
            <person name="Renn S.C.P."/>
            <person name="Ribeiro F.J."/>
            <person name="Ron M."/>
            <person name="Salzburger W."/>
            <person name="Sanchez-Pulido L."/>
            <person name="Santos M.E."/>
            <person name="Searle S."/>
            <person name="Sharpe T."/>
            <person name="Swofford R."/>
            <person name="Tan F.J."/>
            <person name="Williams L."/>
            <person name="Young S."/>
            <person name="Yin S."/>
            <person name="Okada N."/>
            <person name="Kocher T.D."/>
            <person name="Miska E.A."/>
            <person name="Lander E.S."/>
            <person name="Venkatesh B."/>
            <person name="Fernald R.D."/>
            <person name="Meyer A."/>
            <person name="Ponting C.P."/>
            <person name="Streelman J.T."/>
            <person name="Lindblad-Toh K."/>
            <person name="Seehausen O."/>
            <person name="Di Palma F."/>
        </authorList>
    </citation>
    <scope>NUCLEOTIDE SEQUENCE</scope>
</reference>
<reference evidence="4" key="2">
    <citation type="submission" date="2025-08" db="UniProtKB">
        <authorList>
            <consortium name="Ensembl"/>
        </authorList>
    </citation>
    <scope>IDENTIFICATION</scope>
</reference>
<dbReference type="AlphaFoldDB" id="A0A3P9CV19"/>
<dbReference type="GO" id="GO:0005615">
    <property type="term" value="C:extracellular space"/>
    <property type="evidence" value="ECO:0007669"/>
    <property type="project" value="TreeGrafter"/>
</dbReference>
<dbReference type="Proteomes" id="UP000265160">
    <property type="component" value="LG6"/>
</dbReference>
<evidence type="ECO:0000259" key="3">
    <source>
        <dbReference type="PROSITE" id="PS50240"/>
    </source>
</evidence>
<dbReference type="SUPFAM" id="SSF50494">
    <property type="entry name" value="Trypsin-like serine proteases"/>
    <property type="match status" value="1"/>
</dbReference>
<dbReference type="InterPro" id="IPR001314">
    <property type="entry name" value="Peptidase_S1A"/>
</dbReference>
<accession>A0A3P9CV19</accession>
<dbReference type="FunFam" id="2.40.10.10:FF:000004">
    <property type="entry name" value="Tryptase gamma 1"/>
    <property type="match status" value="1"/>
</dbReference>
<dbReference type="Ensembl" id="ENSMZET00005026503.1">
    <property type="protein sequence ID" value="ENSMZEP00005025671.1"/>
    <property type="gene ID" value="ENSMZEG00005009833.1"/>
</dbReference>
<evidence type="ECO:0000313" key="5">
    <source>
        <dbReference type="Proteomes" id="UP000265160"/>
    </source>
</evidence>
<dbReference type="Pfam" id="PF00089">
    <property type="entry name" value="Trypsin"/>
    <property type="match status" value="1"/>
</dbReference>
<dbReference type="PROSITE" id="PS50240">
    <property type="entry name" value="TRYPSIN_DOM"/>
    <property type="match status" value="1"/>
</dbReference>
<dbReference type="PANTHER" id="PTHR24257">
    <property type="entry name" value="CHYMOTRYPSIN-LIKE ELASTASE FAMILY MEMBER"/>
    <property type="match status" value="1"/>
</dbReference>